<feature type="signal peptide" evidence="1">
    <location>
        <begin position="1"/>
        <end position="20"/>
    </location>
</feature>
<proteinExistence type="predicted"/>
<evidence type="ECO:0000313" key="2">
    <source>
        <dbReference type="EMBL" id="PPZ91343.1"/>
    </source>
</evidence>
<evidence type="ECO:0000256" key="1">
    <source>
        <dbReference type="SAM" id="SignalP"/>
    </source>
</evidence>
<organism evidence="2 3">
    <name type="scientific">Cloacibacterium normanense</name>
    <dbReference type="NCBI Taxonomy" id="237258"/>
    <lineage>
        <taxon>Bacteria</taxon>
        <taxon>Pseudomonadati</taxon>
        <taxon>Bacteroidota</taxon>
        <taxon>Flavobacteriia</taxon>
        <taxon>Flavobacteriales</taxon>
        <taxon>Weeksellaceae</taxon>
    </lineage>
</organism>
<reference evidence="2 3" key="1">
    <citation type="submission" date="2018-02" db="EMBL/GenBank/DDBJ databases">
        <title>Draft genome sequence of bacterial isolates from marine environment.</title>
        <authorList>
            <person name="Singh S.K."/>
            <person name="Hill R."/>
            <person name="Major S."/>
            <person name="Cai H."/>
            <person name="Li Y."/>
        </authorList>
    </citation>
    <scope>NUCLEOTIDE SEQUENCE [LARGE SCALE GENOMIC DNA]</scope>
    <source>
        <strain evidence="2 3">IMET F</strain>
    </source>
</reference>
<dbReference type="Proteomes" id="UP000238565">
    <property type="component" value="Unassembled WGS sequence"/>
</dbReference>
<keyword evidence="1" id="KW-0732">Signal</keyword>
<gene>
    <name evidence="2" type="ORF">C3729_07900</name>
</gene>
<protein>
    <submittedName>
        <fullName evidence="2">Uncharacterized protein</fullName>
    </submittedName>
</protein>
<sequence length="165" mass="19470">MKKLNFLFFLLLLLPEVIFSQESYTSLQTNSGEVKIPGKWQQLNTAEDSGQTYLKNSDNVIIAIAKNPKRAYPFYAKEKSDFENVIAFYKWDADYRESLNSKTQKLKENPKTEYIIWKYNDGKADNVFLFGSSQKDFLNLLVYTNNWTEEQKIKFLENLFEMNKK</sequence>
<comment type="caution">
    <text evidence="2">The sequence shown here is derived from an EMBL/GenBank/DDBJ whole genome shotgun (WGS) entry which is preliminary data.</text>
</comment>
<feature type="chain" id="PRO_5015603334" evidence="1">
    <location>
        <begin position="21"/>
        <end position="165"/>
    </location>
</feature>
<name>A0A2S7I463_9FLAO</name>
<dbReference type="EMBL" id="PTPZ01000004">
    <property type="protein sequence ID" value="PPZ91343.1"/>
    <property type="molecule type" value="Genomic_DNA"/>
</dbReference>
<evidence type="ECO:0000313" key="3">
    <source>
        <dbReference type="Proteomes" id="UP000238565"/>
    </source>
</evidence>
<accession>A0A2S7I463</accession>
<dbReference type="AlphaFoldDB" id="A0A2S7I463"/>
<dbReference type="RefSeq" id="WP_104793667.1">
    <property type="nucleotide sequence ID" value="NZ_PTPZ01000004.1"/>
</dbReference>